<reference evidence="1" key="1">
    <citation type="submission" date="2014-12" db="EMBL/GenBank/DDBJ databases">
        <title>Insight into the proteome of Arion vulgaris.</title>
        <authorList>
            <person name="Aradska J."/>
            <person name="Bulat T."/>
            <person name="Smidak R."/>
            <person name="Sarate P."/>
            <person name="Gangsoo J."/>
            <person name="Sialana F."/>
            <person name="Bilban M."/>
            <person name="Lubec G."/>
        </authorList>
    </citation>
    <scope>NUCLEOTIDE SEQUENCE</scope>
    <source>
        <tissue evidence="1">Skin</tissue>
    </source>
</reference>
<evidence type="ECO:0000313" key="1">
    <source>
        <dbReference type="EMBL" id="CEK79665.1"/>
    </source>
</evidence>
<organism evidence="1">
    <name type="scientific">Arion vulgaris</name>
    <dbReference type="NCBI Taxonomy" id="1028688"/>
    <lineage>
        <taxon>Eukaryota</taxon>
        <taxon>Metazoa</taxon>
        <taxon>Spiralia</taxon>
        <taxon>Lophotrochozoa</taxon>
        <taxon>Mollusca</taxon>
        <taxon>Gastropoda</taxon>
        <taxon>Heterobranchia</taxon>
        <taxon>Euthyneura</taxon>
        <taxon>Panpulmonata</taxon>
        <taxon>Eupulmonata</taxon>
        <taxon>Stylommatophora</taxon>
        <taxon>Helicina</taxon>
        <taxon>Arionoidea</taxon>
        <taxon>Arionidae</taxon>
        <taxon>Arion</taxon>
    </lineage>
</organism>
<name>A0A0B7AIA6_9EUPU</name>
<accession>A0A0B7AIA6</accession>
<protein>
    <submittedName>
        <fullName evidence="1">Uncharacterized protein</fullName>
    </submittedName>
</protein>
<dbReference type="AlphaFoldDB" id="A0A0B7AIA6"/>
<proteinExistence type="predicted"/>
<sequence>MEKLADDQVVLENNFTQKCRVFGSKTLRLLATLREISTNSEIDTVTHHT</sequence>
<dbReference type="EMBL" id="HACG01032800">
    <property type="protein sequence ID" value="CEK79665.1"/>
    <property type="molecule type" value="Transcribed_RNA"/>
</dbReference>
<gene>
    <name evidence="1" type="primary">ORF116771</name>
</gene>